<reference evidence="5" key="1">
    <citation type="submission" date="2025-08" db="UniProtKB">
        <authorList>
            <consortium name="Ensembl"/>
        </authorList>
    </citation>
    <scope>IDENTIFICATION</scope>
</reference>
<feature type="region of interest" description="Disordered" evidence="2">
    <location>
        <begin position="92"/>
        <end position="230"/>
    </location>
</feature>
<accession>A0A8C4DQK4</accession>
<feature type="compositionally biased region" description="Polar residues" evidence="2">
    <location>
        <begin position="143"/>
        <end position="159"/>
    </location>
</feature>
<dbReference type="Ensembl" id="ENSDLAT00005008051.2">
    <property type="protein sequence ID" value="ENSDLAP00005007399.2"/>
    <property type="gene ID" value="ENSDLAG00005003844.2"/>
</dbReference>
<feature type="compositionally biased region" description="Basic and acidic residues" evidence="2">
    <location>
        <begin position="359"/>
        <end position="368"/>
    </location>
</feature>
<name>A0A8C4DQK4_DICLA</name>
<dbReference type="Pfam" id="PF15452">
    <property type="entry name" value="NYAP_C"/>
    <property type="match status" value="2"/>
</dbReference>
<feature type="domain" description="Neuronal tyrosine-phosphorylated phosphoinositide-3-kinase adapter C-terminal" evidence="4">
    <location>
        <begin position="442"/>
        <end position="511"/>
    </location>
</feature>
<dbReference type="Pfam" id="PF15439">
    <property type="entry name" value="NYAP_N"/>
    <property type="match status" value="1"/>
</dbReference>
<evidence type="ECO:0000259" key="4">
    <source>
        <dbReference type="Pfam" id="PF15452"/>
    </source>
</evidence>
<feature type="domain" description="Neuronal tyrosine-phosphorylated phosphoinositide-3-kinase adapter C-terminal" evidence="4">
    <location>
        <begin position="530"/>
        <end position="663"/>
    </location>
</feature>
<evidence type="ECO:0000313" key="5">
    <source>
        <dbReference type="Ensembl" id="ENSDLAP00005007399.2"/>
    </source>
</evidence>
<feature type="region of interest" description="Disordered" evidence="2">
    <location>
        <begin position="632"/>
        <end position="655"/>
    </location>
</feature>
<dbReference type="InterPro" id="IPR026722">
    <property type="entry name" value="NYAP1/NYAP2"/>
</dbReference>
<feature type="compositionally biased region" description="Low complexity" evidence="2">
    <location>
        <begin position="212"/>
        <end position="221"/>
    </location>
</feature>
<feature type="compositionally biased region" description="Polar residues" evidence="2">
    <location>
        <begin position="369"/>
        <end position="379"/>
    </location>
</feature>
<sequence length="663" mass="72631">MTSQEEASSFRRFFQYVEDSGLRTYDGLVIQNASDIARESDRVRNQTNWTYLQEKHQKKRRQEEAIKRIGEDVAMATDGAYSGKHFRMGFMTMPAPQDRLPPPSQGFTVRSQSLHSVGGGDDDSNHNRKQPPPKPKRDPSTKLSSSSETVNGGTGSSSCWPLHRIQVSASDYKKMPPPKPKRNPNTQLSTSFDESYIHNHGSKKSSLRWDKSSSQSQSPASRDTDDEEPVYIEMVGNILRELKGQEAVEDEQCESVYEEMKYPMLEDFLQDTHSAVMDPEAWSSRGSLCDIPPPFPNLLTHRPPLLIFPPAPAQCSPNSDESPLTPLDVTRLPMIENVSYSKSGGVEHPQSSSHHRKEQGRDRDRDLPSTHTITSSGRSSAPPLPSNFYKSSGSAHGGHGYPRSQSACPSPVSMGRSLTPLSLKRPPPYDALMAGGSMPRSSSSSSSSSHRAGEGGAKLSNSSSTHGSMQNVSMRSQTPTSPLDELNLFTSGRQMMKKGSGGRKSRESEGKYVKGTASVLHHHYISSISSSPVSSRMGRSSVSPTMMLSGGGGAGESKSACKLGRSASTSGVPSPGGTPQRHLHEPHHPMPWLCGDATMMEMIEKKRILCREIKARQRPEKNLCKQDSMPILPSWKRKQPPPYSAPPTATATGQTTVFWDTAI</sequence>
<proteinExistence type="predicted"/>
<feature type="domain" description="Neuronal tyrosine-phosphorylated phosphoinositide-3-kinase adapter N-terminal" evidence="3">
    <location>
        <begin position="50"/>
        <end position="396"/>
    </location>
</feature>
<keyword evidence="6" id="KW-1185">Reference proteome</keyword>
<evidence type="ECO:0008006" key="7">
    <source>
        <dbReference type="Google" id="ProtNLM"/>
    </source>
</evidence>
<organism evidence="5 6">
    <name type="scientific">Dicentrarchus labrax</name>
    <name type="common">European seabass</name>
    <name type="synonym">Morone labrax</name>
    <dbReference type="NCBI Taxonomy" id="13489"/>
    <lineage>
        <taxon>Eukaryota</taxon>
        <taxon>Metazoa</taxon>
        <taxon>Chordata</taxon>
        <taxon>Craniata</taxon>
        <taxon>Vertebrata</taxon>
        <taxon>Euteleostomi</taxon>
        <taxon>Actinopterygii</taxon>
        <taxon>Neopterygii</taxon>
        <taxon>Teleostei</taxon>
        <taxon>Neoteleostei</taxon>
        <taxon>Acanthomorphata</taxon>
        <taxon>Eupercaria</taxon>
        <taxon>Moronidae</taxon>
        <taxon>Dicentrarchus</taxon>
    </lineage>
</organism>
<evidence type="ECO:0000256" key="1">
    <source>
        <dbReference type="ARBA" id="ARBA00022553"/>
    </source>
</evidence>
<dbReference type="PANTHER" id="PTHR22633">
    <property type="entry name" value="NEURONAL TYROSINE-PHOSPHORYLATED PHOSPHOINOSITIDE-3-KINASE ADAPTER 2-RELATED"/>
    <property type="match status" value="1"/>
</dbReference>
<dbReference type="InterPro" id="IPR039482">
    <property type="entry name" value="NYAP_N"/>
</dbReference>
<evidence type="ECO:0000313" key="6">
    <source>
        <dbReference type="Proteomes" id="UP000694389"/>
    </source>
</evidence>
<dbReference type="GeneTree" id="ENSGT00890000139453"/>
<feature type="region of interest" description="Disordered" evidence="2">
    <location>
        <begin position="341"/>
        <end position="510"/>
    </location>
</feature>
<dbReference type="GO" id="GO:0043491">
    <property type="term" value="P:phosphatidylinositol 3-kinase/protein kinase B signal transduction"/>
    <property type="evidence" value="ECO:0007669"/>
    <property type="project" value="InterPro"/>
</dbReference>
<dbReference type="InterPro" id="IPR029353">
    <property type="entry name" value="NYAP_C"/>
</dbReference>
<dbReference type="Proteomes" id="UP000694389">
    <property type="component" value="Unassembled WGS sequence"/>
</dbReference>
<dbReference type="AlphaFoldDB" id="A0A8C4DQK4"/>
<dbReference type="GO" id="GO:0048812">
    <property type="term" value="P:neuron projection morphogenesis"/>
    <property type="evidence" value="ECO:0007669"/>
    <property type="project" value="InterPro"/>
</dbReference>
<reference evidence="5" key="2">
    <citation type="submission" date="2025-09" db="UniProtKB">
        <authorList>
            <consortium name="Ensembl"/>
        </authorList>
    </citation>
    <scope>IDENTIFICATION</scope>
</reference>
<keyword evidence="1" id="KW-0597">Phosphoprotein</keyword>
<feature type="compositionally biased region" description="Polar residues" evidence="2">
    <location>
        <begin position="183"/>
        <end position="193"/>
    </location>
</feature>
<feature type="compositionally biased region" description="Polar residues" evidence="2">
    <location>
        <begin position="105"/>
        <end position="115"/>
    </location>
</feature>
<feature type="compositionally biased region" description="Polar residues" evidence="2">
    <location>
        <begin position="459"/>
        <end position="481"/>
    </location>
</feature>
<feature type="region of interest" description="Disordered" evidence="2">
    <location>
        <begin position="549"/>
        <end position="587"/>
    </location>
</feature>
<protein>
    <recommendedName>
        <fullName evidence="7">Neuronal tyrosine-phosphorylated phosphoinositide-3-kinase adapter 2</fullName>
    </recommendedName>
</protein>
<evidence type="ECO:0000259" key="3">
    <source>
        <dbReference type="Pfam" id="PF15439"/>
    </source>
</evidence>
<dbReference type="PANTHER" id="PTHR22633:SF1">
    <property type="entry name" value="NEURONAL TYROSINE-PHOSPHORYLATED PHOSPHOINOSITIDE-3-KINASE ADAPTER 2"/>
    <property type="match status" value="1"/>
</dbReference>
<evidence type="ECO:0000256" key="2">
    <source>
        <dbReference type="SAM" id="MobiDB-lite"/>
    </source>
</evidence>